<keyword evidence="3 6" id="KW-0597">Phosphoprotein</keyword>
<dbReference type="PROSITE" id="PS50110">
    <property type="entry name" value="RESPONSE_REGULATORY"/>
    <property type="match status" value="1"/>
</dbReference>
<feature type="compositionally biased region" description="Polar residues" evidence="7">
    <location>
        <begin position="1612"/>
        <end position="1625"/>
    </location>
</feature>
<feature type="compositionally biased region" description="Polar residues" evidence="7">
    <location>
        <begin position="1579"/>
        <end position="1593"/>
    </location>
</feature>
<feature type="region of interest" description="Disordered" evidence="7">
    <location>
        <begin position="403"/>
        <end position="446"/>
    </location>
</feature>
<dbReference type="Gene3D" id="3.30.565.10">
    <property type="entry name" value="Histidine kinase-like ATPase, C-terminal domain"/>
    <property type="match status" value="1"/>
</dbReference>
<feature type="compositionally biased region" description="Polar residues" evidence="7">
    <location>
        <begin position="166"/>
        <end position="177"/>
    </location>
</feature>
<comment type="catalytic activity">
    <reaction evidence="1">
        <text>ATP + protein L-histidine = ADP + protein N-phospho-L-histidine.</text>
        <dbReference type="EC" id="2.7.13.3"/>
    </reaction>
</comment>
<dbReference type="InterPro" id="IPR004358">
    <property type="entry name" value="Sig_transdc_His_kin-like_C"/>
</dbReference>
<dbReference type="SUPFAM" id="SSF55874">
    <property type="entry name" value="ATPase domain of HSP90 chaperone/DNA topoisomerase II/histidine kinase"/>
    <property type="match status" value="1"/>
</dbReference>
<feature type="region of interest" description="Disordered" evidence="7">
    <location>
        <begin position="830"/>
        <end position="897"/>
    </location>
</feature>
<dbReference type="EMBL" id="ML732164">
    <property type="protein sequence ID" value="KAB8077826.1"/>
    <property type="molecule type" value="Genomic_DNA"/>
</dbReference>
<feature type="region of interest" description="Disordered" evidence="7">
    <location>
        <begin position="1"/>
        <end position="95"/>
    </location>
</feature>
<dbReference type="PANTHER" id="PTHR43047">
    <property type="entry name" value="TWO-COMPONENT HISTIDINE PROTEIN KINASE"/>
    <property type="match status" value="1"/>
</dbReference>
<feature type="region of interest" description="Disordered" evidence="7">
    <location>
        <begin position="340"/>
        <end position="390"/>
    </location>
</feature>
<evidence type="ECO:0000259" key="8">
    <source>
        <dbReference type="PROSITE" id="PS50109"/>
    </source>
</evidence>
<dbReference type="CDD" id="cd17546">
    <property type="entry name" value="REC_hyHK_CKI1_RcsC-like"/>
    <property type="match status" value="1"/>
</dbReference>
<evidence type="ECO:0000256" key="3">
    <source>
        <dbReference type="ARBA" id="ARBA00022553"/>
    </source>
</evidence>
<feature type="region of interest" description="Disordered" evidence="7">
    <location>
        <begin position="114"/>
        <end position="216"/>
    </location>
</feature>
<dbReference type="InterPro" id="IPR036097">
    <property type="entry name" value="HisK_dim/P_sf"/>
</dbReference>
<feature type="compositionally biased region" description="Polar residues" evidence="7">
    <location>
        <begin position="837"/>
        <end position="848"/>
    </location>
</feature>
<dbReference type="InterPro" id="IPR036890">
    <property type="entry name" value="HATPase_C_sf"/>
</dbReference>
<evidence type="ECO:0000256" key="4">
    <source>
        <dbReference type="ARBA" id="ARBA00022679"/>
    </source>
</evidence>
<dbReference type="Pfam" id="PF00072">
    <property type="entry name" value="Response_reg"/>
    <property type="match status" value="1"/>
</dbReference>
<dbReference type="InterPro" id="IPR035965">
    <property type="entry name" value="PAS-like_dom_sf"/>
</dbReference>
<dbReference type="Gene3D" id="1.10.287.130">
    <property type="match status" value="1"/>
</dbReference>
<keyword evidence="4" id="KW-0808">Transferase</keyword>
<proteinExistence type="predicted"/>
<feature type="compositionally biased region" description="Polar residues" evidence="7">
    <location>
        <begin position="45"/>
        <end position="77"/>
    </location>
</feature>
<evidence type="ECO:0000256" key="1">
    <source>
        <dbReference type="ARBA" id="ARBA00000085"/>
    </source>
</evidence>
<feature type="domain" description="PAC" evidence="10">
    <location>
        <begin position="1174"/>
        <end position="1228"/>
    </location>
</feature>
<dbReference type="EC" id="2.7.13.3" evidence="2"/>
<keyword evidence="5" id="KW-0418">Kinase</keyword>
<dbReference type="InterPro" id="IPR003594">
    <property type="entry name" value="HATPase_dom"/>
</dbReference>
<evidence type="ECO:0000259" key="10">
    <source>
        <dbReference type="PROSITE" id="PS50113"/>
    </source>
</evidence>
<feature type="domain" description="Response regulatory" evidence="9">
    <location>
        <begin position="1805"/>
        <end position="1927"/>
    </location>
</feature>
<evidence type="ECO:0000313" key="12">
    <source>
        <dbReference type="Proteomes" id="UP000326565"/>
    </source>
</evidence>
<dbReference type="PRINTS" id="PR00344">
    <property type="entry name" value="BCTRLSENSOR"/>
</dbReference>
<feature type="compositionally biased region" description="Polar residues" evidence="7">
    <location>
        <begin position="407"/>
        <end position="422"/>
    </location>
</feature>
<dbReference type="PROSITE" id="PS50109">
    <property type="entry name" value="HIS_KIN"/>
    <property type="match status" value="1"/>
</dbReference>
<name>A0A5N5XAZ4_9EURO</name>
<dbReference type="SMART" id="SM00388">
    <property type="entry name" value="HisKA"/>
    <property type="match status" value="1"/>
</dbReference>
<feature type="compositionally biased region" description="Polar residues" evidence="7">
    <location>
        <begin position="340"/>
        <end position="351"/>
    </location>
</feature>
<feature type="domain" description="Histidine kinase" evidence="8">
    <location>
        <begin position="1246"/>
        <end position="1472"/>
    </location>
</feature>
<dbReference type="GO" id="GO:0009927">
    <property type="term" value="F:histidine phosphotransfer kinase activity"/>
    <property type="evidence" value="ECO:0007669"/>
    <property type="project" value="TreeGrafter"/>
</dbReference>
<sequence>MRTTPLPSPAEAPSPVAASHSYHRRRPQSTSDLVPSRNDGCTVDGNLTLQDNIWKANSQSPPVLHEQTTNSYRTSPSAEKGNPDSGTGHQEDQGRSLQTLKELRRQMEELLVYQQMQQSQSQNPSTTRDTSTPADPVPSTSESSRKRRISNVSSPRIAPIPAETMPSASNSDSTGSGDTIRATGSPPEDLPGLTPSYPFPKVQHQQAQRSTQDPAINHNLFKLTLPAEKLKIHNMSSQAMAERQSATKTPKSHSAFLPPQHKPVVEDPTYPTPNLYDLTLQLNADPGLDAWWANVVHILQEHYGAERASLAIPGDATDLENVPWGQKAVFDRDLESRCDSLQNAHPHTGTTETRDSSTKGDSNTAKTREELATDNFAHKSRAAKPLKRPSLLSRHSFAGFSKERKLSTWQGSDTSPQAQTGKNENKRVHISDENPAGAETGQTQSSHFTNQEHAMSFTQSLDPISPSQYNHSQIVFPTSRPLEVETDPLIKRTGVVKLFGRTGPVVLTREYSENAAAKQSQGDVQTPEDVVQVTPTAEPFRPTHQERATRSRAVSNPAMPGFHAPKVPLMEFFDEYEQVPPSPWSQSPAPSPAPRAHAEQNPFFASHTVDEGAFAKHPPHHDYSNLNPLEAIGVDLAKSVIHIPLLHAGRSKPTSPSTLRFPVAIISILSPIIPYPANLRQSLACLIPHLTTSFCLAQHYSQLERQFTSRLEAPRYGHLLGLGGTFSDESSELELVAGLSGHVNYTIADDGSLSARASLSSPDERSNSVKFSPSVSLLGTPGFDLGGIGAGGAVFPGDSPGLAAKPGSDAVDSYFNVQQLKGLRDAMAHHRTRLSKPRQNAAASTPTSPGRFLGKLPEDENVTTTQDQTTTQASPSQEFRTPPVISPTQSSSRHPSANSFYAQLPRELPRPFTDTVAQLMLNSVPLHIFLAKPQIGEIIWTNSKFDAYRRSQPQEQKLRDPWQNIHSSEREHVAREWANALRTGSQFTERVRVKRFNDESAYRWFIFRANPLLSSTGEVLYWIGSFLDIHEQHIAELKATQEREKFAIDAKYRAFSNSIPQIVFEATEYRGLIFVNEQWHLYTGQKLEEALNFGFAKHLHPDDLEKCGVLSLYLSESQKDSATSGSDTIVSEAVRTNVTPQERHLANGVTPALEELVKRGVASVQKDENGRVFYSTEIRLRSKGGDFRWHLVRLVRVETSSFGSGEASWYGTCTDINDRKNLERELNKAMQQLNNQMESKTKFFSNMSHEIRTPLNGILGTIPFILDTHLDTDQRRMLDTIQSSSTNLRELVDNILDVSRVEAGKMSLVNSWFHVRSVVEDVIDTVSSRAIDKGLEMNYLMDVDVPPMVIGDRFRIRQVLINLVGNAVKFTSQGEIYIRCSVYHGTAVRSKETELFLNFDVVDTGKGFSARDAERLMQRFSQLGQNGSQQHAGSGLGLFLSKQLVEMHGGRLTPSSKEGQGAKFSFHVKVDAPPPPSPDEPRLVRQYSSTSDGLGVQPKAINLQKFLFSSRDSIDSRGMDVSDISSVLDSPLSQPPSSSDPSARFPFNSFSERSSISSALPTPELHAVDPIANVDPTKPTLSQRDTSSQGRPNTTSTSSTDTLRSVTRPPSAISQEFSLPSTSAPVETGSDVPLSQSPYSILILCPLDNTRKAIKQHIEQVVPHEIPFSITSLPDVEDWRDSMNDQSGTKVTHLVLNLPSVEDVQDVILYVSDCDPVSAPTLVIISDLYQKRQINSKIKDASADGRRVYTVPKPVKPSAFSAIFDPNNRRDLSKDRNQDMAREINNNFKTMSKMVKEVIGNKGYRILLVEDDETNRMVMLKYLDKIKVMAETASNGQECTEMVFSKEPGYYSLIICDIQMPVKNGYETCRDIRAWELKNHYPQIPIMALSANAMTDQIEDAARAGFNDYVTKPIKHNELGKMMMGLLDPSRPLLLLRDRLKRDNHREE</sequence>
<evidence type="ECO:0000313" key="11">
    <source>
        <dbReference type="EMBL" id="KAB8077826.1"/>
    </source>
</evidence>
<keyword evidence="12" id="KW-1185">Reference proteome</keyword>
<dbReference type="Gene3D" id="3.30.450.20">
    <property type="entry name" value="PAS domain"/>
    <property type="match status" value="2"/>
</dbReference>
<evidence type="ECO:0000256" key="5">
    <source>
        <dbReference type="ARBA" id="ARBA00022777"/>
    </source>
</evidence>
<dbReference type="SUPFAM" id="SSF55785">
    <property type="entry name" value="PYP-like sensor domain (PAS domain)"/>
    <property type="match status" value="2"/>
</dbReference>
<dbReference type="SUPFAM" id="SSF52172">
    <property type="entry name" value="CheY-like"/>
    <property type="match status" value="1"/>
</dbReference>
<dbReference type="InterPro" id="IPR003661">
    <property type="entry name" value="HisK_dim/P_dom"/>
</dbReference>
<feature type="region of interest" description="Disordered" evidence="7">
    <location>
        <begin position="1558"/>
        <end position="1632"/>
    </location>
</feature>
<dbReference type="Proteomes" id="UP000326565">
    <property type="component" value="Unassembled WGS sequence"/>
</dbReference>
<dbReference type="OrthoDB" id="303614at2759"/>
<dbReference type="Gene3D" id="3.40.50.2300">
    <property type="match status" value="1"/>
</dbReference>
<dbReference type="CDD" id="cd00130">
    <property type="entry name" value="PAS"/>
    <property type="match status" value="1"/>
</dbReference>
<dbReference type="SUPFAM" id="SSF47384">
    <property type="entry name" value="Homodimeric domain of signal transducing histidine kinase"/>
    <property type="match status" value="1"/>
</dbReference>
<dbReference type="FunFam" id="3.30.565.10:FF:000010">
    <property type="entry name" value="Sensor histidine kinase RcsC"/>
    <property type="match status" value="1"/>
</dbReference>
<feature type="compositionally biased region" description="Polar residues" evidence="7">
    <location>
        <begin position="203"/>
        <end position="214"/>
    </location>
</feature>
<dbReference type="SMART" id="SM00387">
    <property type="entry name" value="HATPase_c"/>
    <property type="match status" value="1"/>
</dbReference>
<dbReference type="CDD" id="cd00082">
    <property type="entry name" value="HisKA"/>
    <property type="match status" value="1"/>
</dbReference>
<dbReference type="GO" id="GO:0005886">
    <property type="term" value="C:plasma membrane"/>
    <property type="evidence" value="ECO:0007669"/>
    <property type="project" value="TreeGrafter"/>
</dbReference>
<evidence type="ECO:0000256" key="6">
    <source>
        <dbReference type="PROSITE-ProRule" id="PRU00169"/>
    </source>
</evidence>
<feature type="modified residue" description="4-aspartylphosphate" evidence="6">
    <location>
        <position position="1857"/>
    </location>
</feature>
<feature type="compositionally biased region" description="Low complexity" evidence="7">
    <location>
        <begin position="1525"/>
        <end position="1542"/>
    </location>
</feature>
<dbReference type="GO" id="GO:0000155">
    <property type="term" value="F:phosphorelay sensor kinase activity"/>
    <property type="evidence" value="ECO:0007669"/>
    <property type="project" value="InterPro"/>
</dbReference>
<feature type="region of interest" description="Disordered" evidence="7">
    <location>
        <begin position="1525"/>
        <end position="1546"/>
    </location>
</feature>
<accession>A0A5N5XAZ4</accession>
<feature type="compositionally biased region" description="Basic residues" evidence="7">
    <location>
        <begin position="378"/>
        <end position="387"/>
    </location>
</feature>
<dbReference type="SMART" id="SM00086">
    <property type="entry name" value="PAC"/>
    <property type="match status" value="2"/>
</dbReference>
<dbReference type="PANTHER" id="PTHR43047:SF74">
    <property type="entry name" value="HISTIDINE KINASE-RELATED"/>
    <property type="match status" value="1"/>
</dbReference>
<reference evidence="11 12" key="1">
    <citation type="submission" date="2019-04" db="EMBL/GenBank/DDBJ databases">
        <title>Friends and foes A comparative genomics study of 23 Aspergillus species from section Flavi.</title>
        <authorList>
            <consortium name="DOE Joint Genome Institute"/>
            <person name="Kjaerbolling I."/>
            <person name="Vesth T."/>
            <person name="Frisvad J.C."/>
            <person name="Nybo J.L."/>
            <person name="Theobald S."/>
            <person name="Kildgaard S."/>
            <person name="Isbrandt T."/>
            <person name="Kuo A."/>
            <person name="Sato A."/>
            <person name="Lyhne E.K."/>
            <person name="Kogle M.E."/>
            <person name="Wiebenga A."/>
            <person name="Kun R.S."/>
            <person name="Lubbers R.J."/>
            <person name="Makela M.R."/>
            <person name="Barry K."/>
            <person name="Chovatia M."/>
            <person name="Clum A."/>
            <person name="Daum C."/>
            <person name="Haridas S."/>
            <person name="He G."/>
            <person name="LaButti K."/>
            <person name="Lipzen A."/>
            <person name="Mondo S."/>
            <person name="Riley R."/>
            <person name="Salamov A."/>
            <person name="Simmons B.A."/>
            <person name="Magnuson J.K."/>
            <person name="Henrissat B."/>
            <person name="Mortensen U.H."/>
            <person name="Larsen T.O."/>
            <person name="Devries R.P."/>
            <person name="Grigoriev I.V."/>
            <person name="Machida M."/>
            <person name="Baker S.E."/>
            <person name="Andersen M.R."/>
        </authorList>
    </citation>
    <scope>NUCLEOTIDE SEQUENCE [LARGE SCALE GENOMIC DNA]</scope>
    <source>
        <strain evidence="11 12">CBS 151.66</strain>
    </source>
</reference>
<feature type="domain" description="PAC" evidence="10">
    <location>
        <begin position="987"/>
        <end position="1041"/>
    </location>
</feature>
<feature type="compositionally biased region" description="Polar residues" evidence="7">
    <location>
        <begin position="123"/>
        <end position="142"/>
    </location>
</feature>
<dbReference type="Pfam" id="PF02518">
    <property type="entry name" value="HATPase_c"/>
    <property type="match status" value="1"/>
</dbReference>
<dbReference type="CDD" id="cd16922">
    <property type="entry name" value="HATPase_EvgS-ArcB-TorS-like"/>
    <property type="match status" value="1"/>
</dbReference>
<dbReference type="InterPro" id="IPR001610">
    <property type="entry name" value="PAC"/>
</dbReference>
<feature type="compositionally biased region" description="Low complexity" evidence="7">
    <location>
        <begin position="1594"/>
        <end position="1607"/>
    </location>
</feature>
<feature type="compositionally biased region" description="Low complexity" evidence="7">
    <location>
        <begin position="863"/>
        <end position="872"/>
    </location>
</feature>
<feature type="region of interest" description="Disordered" evidence="7">
    <location>
        <begin position="1467"/>
        <end position="1495"/>
    </location>
</feature>
<feature type="compositionally biased region" description="Pro residues" evidence="7">
    <location>
        <begin position="1"/>
        <end position="12"/>
    </location>
</feature>
<feature type="region of interest" description="Disordered" evidence="7">
    <location>
        <begin position="241"/>
        <end position="265"/>
    </location>
</feature>
<dbReference type="InterPro" id="IPR000700">
    <property type="entry name" value="PAS-assoc_C"/>
</dbReference>
<organism evidence="11 12">
    <name type="scientific">Aspergillus leporis</name>
    <dbReference type="NCBI Taxonomy" id="41062"/>
    <lineage>
        <taxon>Eukaryota</taxon>
        <taxon>Fungi</taxon>
        <taxon>Dikarya</taxon>
        <taxon>Ascomycota</taxon>
        <taxon>Pezizomycotina</taxon>
        <taxon>Eurotiomycetes</taxon>
        <taxon>Eurotiomycetidae</taxon>
        <taxon>Eurotiales</taxon>
        <taxon>Aspergillaceae</taxon>
        <taxon>Aspergillus</taxon>
        <taxon>Aspergillus subgen. Circumdati</taxon>
    </lineage>
</organism>
<feature type="compositionally biased region" description="Basic and acidic residues" evidence="7">
    <location>
        <begin position="423"/>
        <end position="432"/>
    </location>
</feature>
<dbReference type="FunFam" id="3.40.50.2300:FF:000158">
    <property type="entry name" value="Sensor histidine kinase/response regulator"/>
    <property type="match status" value="1"/>
</dbReference>
<feature type="compositionally biased region" description="Polar residues" evidence="7">
    <location>
        <begin position="886"/>
        <end position="897"/>
    </location>
</feature>
<feature type="region of interest" description="Disordered" evidence="7">
    <location>
        <begin position="579"/>
        <end position="598"/>
    </location>
</feature>
<dbReference type="InterPro" id="IPR005467">
    <property type="entry name" value="His_kinase_dom"/>
</dbReference>
<dbReference type="SMART" id="SM00448">
    <property type="entry name" value="REC"/>
    <property type="match status" value="1"/>
</dbReference>
<dbReference type="InterPro" id="IPR000014">
    <property type="entry name" value="PAS"/>
</dbReference>
<evidence type="ECO:0000259" key="9">
    <source>
        <dbReference type="PROSITE" id="PS50110"/>
    </source>
</evidence>
<protein>
    <recommendedName>
        <fullName evidence="2">histidine kinase</fullName>
        <ecNumber evidence="2">2.7.13.3</ecNumber>
    </recommendedName>
</protein>
<dbReference type="Pfam" id="PF00512">
    <property type="entry name" value="HisKA"/>
    <property type="match status" value="1"/>
</dbReference>
<dbReference type="PROSITE" id="PS50113">
    <property type="entry name" value="PAC"/>
    <property type="match status" value="2"/>
</dbReference>
<gene>
    <name evidence="11" type="ORF">BDV29DRAFT_188374</name>
</gene>
<evidence type="ECO:0000256" key="2">
    <source>
        <dbReference type="ARBA" id="ARBA00012438"/>
    </source>
</evidence>
<dbReference type="FunFam" id="1.10.287.130:FF:000024">
    <property type="entry name" value="Sensor histidine kinase/response regulator"/>
    <property type="match status" value="1"/>
</dbReference>
<feature type="region of interest" description="Disordered" evidence="7">
    <location>
        <begin position="540"/>
        <end position="560"/>
    </location>
</feature>
<dbReference type="InterPro" id="IPR001789">
    <property type="entry name" value="Sig_transdc_resp-reg_receiver"/>
</dbReference>
<dbReference type="InterPro" id="IPR011006">
    <property type="entry name" value="CheY-like_superfamily"/>
</dbReference>
<evidence type="ECO:0000256" key="7">
    <source>
        <dbReference type="SAM" id="MobiDB-lite"/>
    </source>
</evidence>